<reference evidence="1 2" key="2">
    <citation type="submission" date="2018-11" db="EMBL/GenBank/DDBJ databases">
        <authorList>
            <consortium name="Pathogen Informatics"/>
        </authorList>
    </citation>
    <scope>NUCLEOTIDE SEQUENCE [LARGE SCALE GENOMIC DNA]</scope>
</reference>
<protein>
    <submittedName>
        <fullName evidence="1 3">Uncharacterized protein</fullName>
    </submittedName>
</protein>
<gene>
    <name evidence="1" type="ORF">OFLC_LOCUS8365</name>
</gene>
<evidence type="ECO:0000313" key="1">
    <source>
        <dbReference type="EMBL" id="VDO55319.1"/>
    </source>
</evidence>
<sequence length="71" mass="8765">MRPMKAWHTIHYRLCPHFEVRRRKAIDSYFIWAHIHSAIKDRWNGKFIMIYIVIVYTERGGKRNYAELLIF</sequence>
<dbReference type="EMBL" id="UZAJ01009402">
    <property type="protein sequence ID" value="VDO55319.1"/>
    <property type="molecule type" value="Genomic_DNA"/>
</dbReference>
<dbReference type="AlphaFoldDB" id="A0A183HLK3"/>
<proteinExistence type="predicted"/>
<keyword evidence="2" id="KW-1185">Reference proteome</keyword>
<dbReference type="WBParaSite" id="OFLC_0000836401-mRNA-1">
    <property type="protein sequence ID" value="OFLC_0000836401-mRNA-1"/>
    <property type="gene ID" value="OFLC_0000836401"/>
</dbReference>
<name>A0A183HLK3_9BILA</name>
<dbReference type="Proteomes" id="UP000267606">
    <property type="component" value="Unassembled WGS sequence"/>
</dbReference>
<evidence type="ECO:0000313" key="3">
    <source>
        <dbReference type="WBParaSite" id="OFLC_0000836401-mRNA-1"/>
    </source>
</evidence>
<evidence type="ECO:0000313" key="2">
    <source>
        <dbReference type="Proteomes" id="UP000267606"/>
    </source>
</evidence>
<accession>A0A183HLK3</accession>
<reference evidence="3" key="1">
    <citation type="submission" date="2016-06" db="UniProtKB">
        <authorList>
            <consortium name="WormBaseParasite"/>
        </authorList>
    </citation>
    <scope>IDENTIFICATION</scope>
</reference>
<organism evidence="3">
    <name type="scientific">Onchocerca flexuosa</name>
    <dbReference type="NCBI Taxonomy" id="387005"/>
    <lineage>
        <taxon>Eukaryota</taxon>
        <taxon>Metazoa</taxon>
        <taxon>Ecdysozoa</taxon>
        <taxon>Nematoda</taxon>
        <taxon>Chromadorea</taxon>
        <taxon>Rhabditida</taxon>
        <taxon>Spirurina</taxon>
        <taxon>Spiruromorpha</taxon>
        <taxon>Filarioidea</taxon>
        <taxon>Onchocercidae</taxon>
        <taxon>Onchocerca</taxon>
    </lineage>
</organism>